<sequence length="601" mass="67159">MAETRCLPVIEEDETIDDDFYEKIQAPKFVDLTAPDPRLPDEDRHWFCMRFGCDQKHEEKLDSEAIYKDFVLRVMAARSPNVKLRKALNRREASENLKCPHTAPAKPRVSRMALISSLSHKMAENKAKVNKPLAKVSASATPNAKVKQSPSVAKALTTPRNQKKKVSNVEPFRTVQSKKAVSVAVPKSRMVGKALVFHSPKRTVKIKSSVELKTPMRALCSAMKKLELNGGKKNGDRSDNTLQLSASRKKQRGREVKSRVFDSLYSNNRKGPETNTASCIREKRVKGMKKCQVNMPHEETEIDSSDMEIDEKSRGGSLERCTESGTSGDSNEESLLTENSHDKENKTTEERKQKTVKSKPVSEKGENLEATKRKNKEKSVNFDDKENASAPDENRVMVTNNDPNKVNLGSKLEESRKTDKKHTSATTGSQVVNYRKLKPTNPKPFKLRTDERGILKEANLDKQVPSQLKETTAKGGNLMRKHQIAATQSPGPKLKKRIDPENASGHGDDLATPQLMQLKAVKSPGALSRKKGKVVLGTPCKLSVILEKPSNIVKPKETAKLRQNDASSRACSRRRRALTVPREPKFHSLHVPKSCTIRNLT</sequence>
<gene>
    <name evidence="2" type="ORF">PIB30_026420</name>
</gene>
<dbReference type="PANTHER" id="PTHR37241:SF1">
    <property type="entry name" value="NEUROFILAMENT HEAVY PROTEIN"/>
    <property type="match status" value="1"/>
</dbReference>
<feature type="compositionally biased region" description="Polar residues" evidence="1">
    <location>
        <begin position="264"/>
        <end position="278"/>
    </location>
</feature>
<evidence type="ECO:0000313" key="2">
    <source>
        <dbReference type="EMBL" id="MED6145562.1"/>
    </source>
</evidence>
<evidence type="ECO:0000256" key="1">
    <source>
        <dbReference type="SAM" id="MobiDB-lite"/>
    </source>
</evidence>
<reference evidence="2 3" key="1">
    <citation type="journal article" date="2023" name="Plants (Basel)">
        <title>Bridging the Gap: Combining Genomics and Transcriptomics Approaches to Understand Stylosanthes scabra, an Orphan Legume from the Brazilian Caatinga.</title>
        <authorList>
            <person name="Ferreira-Neto J.R.C."/>
            <person name="da Silva M.D."/>
            <person name="Binneck E."/>
            <person name="de Melo N.F."/>
            <person name="da Silva R.H."/>
            <person name="de Melo A.L.T.M."/>
            <person name="Pandolfi V."/>
            <person name="Bustamante F.O."/>
            <person name="Brasileiro-Vidal A.C."/>
            <person name="Benko-Iseppon A.M."/>
        </authorList>
    </citation>
    <scope>NUCLEOTIDE SEQUENCE [LARGE SCALE GENOMIC DNA]</scope>
    <source>
        <tissue evidence="2">Leaves</tissue>
    </source>
</reference>
<evidence type="ECO:0000313" key="3">
    <source>
        <dbReference type="Proteomes" id="UP001341840"/>
    </source>
</evidence>
<feature type="region of interest" description="Disordered" evidence="1">
    <location>
        <begin position="228"/>
        <end position="454"/>
    </location>
</feature>
<dbReference type="EMBL" id="JASCZI010090720">
    <property type="protein sequence ID" value="MED6145562.1"/>
    <property type="molecule type" value="Genomic_DNA"/>
</dbReference>
<feature type="compositionally biased region" description="Polar residues" evidence="1">
    <location>
        <begin position="323"/>
        <end position="338"/>
    </location>
</feature>
<protein>
    <submittedName>
        <fullName evidence="2">Uncharacterized protein</fullName>
    </submittedName>
</protein>
<accession>A0ABU6TA32</accession>
<dbReference type="Proteomes" id="UP001341840">
    <property type="component" value="Unassembled WGS sequence"/>
</dbReference>
<organism evidence="2 3">
    <name type="scientific">Stylosanthes scabra</name>
    <dbReference type="NCBI Taxonomy" id="79078"/>
    <lineage>
        <taxon>Eukaryota</taxon>
        <taxon>Viridiplantae</taxon>
        <taxon>Streptophyta</taxon>
        <taxon>Embryophyta</taxon>
        <taxon>Tracheophyta</taxon>
        <taxon>Spermatophyta</taxon>
        <taxon>Magnoliopsida</taxon>
        <taxon>eudicotyledons</taxon>
        <taxon>Gunneridae</taxon>
        <taxon>Pentapetalae</taxon>
        <taxon>rosids</taxon>
        <taxon>fabids</taxon>
        <taxon>Fabales</taxon>
        <taxon>Fabaceae</taxon>
        <taxon>Papilionoideae</taxon>
        <taxon>50 kb inversion clade</taxon>
        <taxon>dalbergioids sensu lato</taxon>
        <taxon>Dalbergieae</taxon>
        <taxon>Pterocarpus clade</taxon>
        <taxon>Stylosanthes</taxon>
    </lineage>
</organism>
<feature type="compositionally biased region" description="Acidic residues" evidence="1">
    <location>
        <begin position="300"/>
        <end position="309"/>
    </location>
</feature>
<proteinExistence type="predicted"/>
<feature type="compositionally biased region" description="Basic and acidic residues" evidence="1">
    <location>
        <begin position="360"/>
        <end position="395"/>
    </location>
</feature>
<name>A0ABU6TA32_9FABA</name>
<feature type="compositionally biased region" description="Basic and acidic residues" evidence="1">
    <location>
        <begin position="339"/>
        <end position="353"/>
    </location>
</feature>
<dbReference type="PANTHER" id="PTHR37241">
    <property type="entry name" value="NEUROFILAMENT HEAVY PROTEIN"/>
    <property type="match status" value="1"/>
</dbReference>
<keyword evidence="3" id="KW-1185">Reference proteome</keyword>
<comment type="caution">
    <text evidence="2">The sequence shown here is derived from an EMBL/GenBank/DDBJ whole genome shotgun (WGS) entry which is preliminary data.</text>
</comment>